<evidence type="ECO:0000256" key="1">
    <source>
        <dbReference type="SAM" id="MobiDB-lite"/>
    </source>
</evidence>
<dbReference type="Pfam" id="PF01926">
    <property type="entry name" value="MMR_HSR1"/>
    <property type="match status" value="1"/>
</dbReference>
<comment type="caution">
    <text evidence="3">The sequence shown here is derived from an EMBL/GenBank/DDBJ whole genome shotgun (WGS) entry which is preliminary data.</text>
</comment>
<feature type="compositionally biased region" description="Polar residues" evidence="1">
    <location>
        <begin position="292"/>
        <end position="310"/>
    </location>
</feature>
<evidence type="ECO:0000259" key="2">
    <source>
        <dbReference type="Pfam" id="PF01926"/>
    </source>
</evidence>
<keyword evidence="4" id="KW-1185">Reference proteome</keyword>
<dbReference type="InterPro" id="IPR027417">
    <property type="entry name" value="P-loop_NTPase"/>
</dbReference>
<dbReference type="Proteomes" id="UP001610446">
    <property type="component" value="Unassembled WGS sequence"/>
</dbReference>
<feature type="domain" description="G" evidence="2">
    <location>
        <begin position="30"/>
        <end position="136"/>
    </location>
</feature>
<dbReference type="EMBL" id="JBFXLU010000479">
    <property type="protein sequence ID" value="KAL2825676.1"/>
    <property type="molecule type" value="Genomic_DNA"/>
</dbReference>
<dbReference type="SUPFAM" id="SSF52540">
    <property type="entry name" value="P-loop containing nucleoside triphosphate hydrolases"/>
    <property type="match status" value="1"/>
</dbReference>
<evidence type="ECO:0000313" key="4">
    <source>
        <dbReference type="Proteomes" id="UP001610446"/>
    </source>
</evidence>
<gene>
    <name evidence="3" type="ORF">BJY01DRAFT_262543</name>
</gene>
<feature type="compositionally biased region" description="Polar residues" evidence="1">
    <location>
        <begin position="262"/>
        <end position="282"/>
    </location>
</feature>
<feature type="region of interest" description="Disordered" evidence="1">
    <location>
        <begin position="251"/>
        <end position="310"/>
    </location>
</feature>
<name>A0ABR4ID60_9EURO</name>
<protein>
    <recommendedName>
        <fullName evidence="2">G domain-containing protein</fullName>
    </recommendedName>
</protein>
<dbReference type="Gene3D" id="3.40.50.300">
    <property type="entry name" value="P-loop containing nucleotide triphosphate hydrolases"/>
    <property type="match status" value="1"/>
</dbReference>
<evidence type="ECO:0000313" key="3">
    <source>
        <dbReference type="EMBL" id="KAL2825676.1"/>
    </source>
</evidence>
<reference evidence="3 4" key="1">
    <citation type="submission" date="2024-07" db="EMBL/GenBank/DDBJ databases">
        <title>Section-level genome sequencing and comparative genomics of Aspergillus sections Usti and Cavernicolus.</title>
        <authorList>
            <consortium name="Lawrence Berkeley National Laboratory"/>
            <person name="Nybo J.L."/>
            <person name="Vesth T.C."/>
            <person name="Theobald S."/>
            <person name="Frisvad J.C."/>
            <person name="Larsen T.O."/>
            <person name="Kjaerboelling I."/>
            <person name="Rothschild-Mancinelli K."/>
            <person name="Lyhne E.K."/>
            <person name="Kogle M.E."/>
            <person name="Barry K."/>
            <person name="Clum A."/>
            <person name="Na H."/>
            <person name="Ledsgaard L."/>
            <person name="Lin J."/>
            <person name="Lipzen A."/>
            <person name="Kuo A."/>
            <person name="Riley R."/>
            <person name="Mondo S."/>
            <person name="Labutti K."/>
            <person name="Haridas S."/>
            <person name="Pangalinan J."/>
            <person name="Salamov A.A."/>
            <person name="Simmons B.A."/>
            <person name="Magnuson J.K."/>
            <person name="Chen J."/>
            <person name="Drula E."/>
            <person name="Henrissat B."/>
            <person name="Wiebenga A."/>
            <person name="Lubbers R.J."/>
            <person name="Gomes A.C."/>
            <person name="Makela M.R."/>
            <person name="Stajich J."/>
            <person name="Grigoriev I.V."/>
            <person name="Mortensen U.H."/>
            <person name="De Vries R.P."/>
            <person name="Baker S.E."/>
            <person name="Andersen M.R."/>
        </authorList>
    </citation>
    <scope>NUCLEOTIDE SEQUENCE [LARGE SCALE GENOMIC DNA]</scope>
    <source>
        <strain evidence="3 4">CBS 123904</strain>
    </source>
</reference>
<sequence length="403" mass="44185">MASEAERTKECLAELEAHFRETKTPSGVLIILGRTGSGKSSLLEDLSGLSGYSQQSVDSVTKTIQLCKAIVNDKPYFVMDTPGFDPNAEEQTFREIIRGVESIRPFAEITGFLYLTCIPQERFDDFDRKLIQFIRALSGPHYIPRVTFITTFWTATPGQAASYSQCLVSLRRRWEDGVNARGLKTYQHGWEYNGADGDRGVIIDWFINREQIARHAKEMVARNYRSRSIFASRIEGELDANVPIHETDAGRLIGLPTPAPPQFTTSAHAAARPSQNASSHPDASNPEPPLSAHTSSNTPQAQTATRPPATSVTQVLLEGLSWVFRNIDLGSAAGGAGPRPSMVSGDPFRGGGDPFSHVDLMKSRGLDSSREARVIYAQKHGIGGVPFSASWGEAMLRHLQRNG</sequence>
<proteinExistence type="predicted"/>
<dbReference type="InterPro" id="IPR006073">
    <property type="entry name" value="GTP-bd"/>
</dbReference>
<organism evidence="3 4">
    <name type="scientific">Aspergillus pseudoustus</name>
    <dbReference type="NCBI Taxonomy" id="1810923"/>
    <lineage>
        <taxon>Eukaryota</taxon>
        <taxon>Fungi</taxon>
        <taxon>Dikarya</taxon>
        <taxon>Ascomycota</taxon>
        <taxon>Pezizomycotina</taxon>
        <taxon>Eurotiomycetes</taxon>
        <taxon>Eurotiomycetidae</taxon>
        <taxon>Eurotiales</taxon>
        <taxon>Aspergillaceae</taxon>
        <taxon>Aspergillus</taxon>
        <taxon>Aspergillus subgen. Nidulantes</taxon>
    </lineage>
</organism>
<accession>A0ABR4ID60</accession>